<dbReference type="SUPFAM" id="SSF56300">
    <property type="entry name" value="Metallo-dependent phosphatases"/>
    <property type="match status" value="1"/>
</dbReference>
<protein>
    <submittedName>
        <fullName evidence="8">Metallophosphoesterase family protein</fullName>
    </submittedName>
</protein>
<keyword evidence="2" id="KW-0997">Cell inner membrane</keyword>
<organism evidence="8 9">
    <name type="scientific">Fodinibius salicampi</name>
    <dbReference type="NCBI Taxonomy" id="1920655"/>
    <lineage>
        <taxon>Bacteria</taxon>
        <taxon>Pseudomonadati</taxon>
        <taxon>Balneolota</taxon>
        <taxon>Balneolia</taxon>
        <taxon>Balneolales</taxon>
        <taxon>Balneolaceae</taxon>
        <taxon>Fodinibius</taxon>
    </lineage>
</organism>
<dbReference type="Gene3D" id="3.60.21.10">
    <property type="match status" value="1"/>
</dbReference>
<evidence type="ECO:0000259" key="7">
    <source>
        <dbReference type="Pfam" id="PF00149"/>
    </source>
</evidence>
<accession>A0ABT3PV34</accession>
<keyword evidence="4" id="KW-0378">Hydrolase</keyword>
<dbReference type="RefSeq" id="WP_265787111.1">
    <property type="nucleotide sequence ID" value="NZ_BAABRS010000001.1"/>
</dbReference>
<keyword evidence="6" id="KW-0464">Manganese</keyword>
<dbReference type="PANTHER" id="PTHR34990:SF1">
    <property type="entry name" value="UDP-2,3-DIACYLGLUCOSAMINE HYDROLASE"/>
    <property type="match status" value="1"/>
</dbReference>
<evidence type="ECO:0000256" key="6">
    <source>
        <dbReference type="ARBA" id="ARBA00023211"/>
    </source>
</evidence>
<evidence type="ECO:0000256" key="5">
    <source>
        <dbReference type="ARBA" id="ARBA00023136"/>
    </source>
</evidence>
<dbReference type="EMBL" id="JAJNDC010000001">
    <property type="protein sequence ID" value="MCW9711688.1"/>
    <property type="molecule type" value="Genomic_DNA"/>
</dbReference>
<dbReference type="InterPro" id="IPR043461">
    <property type="entry name" value="LpxH-like"/>
</dbReference>
<evidence type="ECO:0000313" key="8">
    <source>
        <dbReference type="EMBL" id="MCW9711688.1"/>
    </source>
</evidence>
<sequence>MDLSTIKPPVLFLSDVHFGGFSDQENHRIETELIQLIDYCEQRSIQIFILGDLFDYWMEFPDYIPSYGNKLLDRFETYNRNISSIPYITGNHDHWTYGHLIDRGFKITHEYIQCSLDQKKLMLLHGDGLANSHFDLPRPLMHRILRNSFFLKCYRAILNGSAGLTLMKYFSRFNRKLDDPENHKEMLSNWAKDQLQKSDFDLIISGHDHIPRREQYDFGSYINLGTFYKHRTLALYNNSAIKLVCWEPETHSLKPF</sequence>
<dbReference type="Pfam" id="PF00149">
    <property type="entry name" value="Metallophos"/>
    <property type="match status" value="1"/>
</dbReference>
<dbReference type="InterPro" id="IPR029052">
    <property type="entry name" value="Metallo-depent_PP-like"/>
</dbReference>
<evidence type="ECO:0000313" key="9">
    <source>
        <dbReference type="Proteomes" id="UP001207337"/>
    </source>
</evidence>
<evidence type="ECO:0000256" key="4">
    <source>
        <dbReference type="ARBA" id="ARBA00022801"/>
    </source>
</evidence>
<gene>
    <name evidence="8" type="ORF">LQ318_02120</name>
</gene>
<dbReference type="PANTHER" id="PTHR34990">
    <property type="entry name" value="UDP-2,3-DIACYLGLUCOSAMINE HYDROLASE-RELATED"/>
    <property type="match status" value="1"/>
</dbReference>
<keyword evidence="9" id="KW-1185">Reference proteome</keyword>
<evidence type="ECO:0000256" key="2">
    <source>
        <dbReference type="ARBA" id="ARBA00022519"/>
    </source>
</evidence>
<comment type="caution">
    <text evidence="8">The sequence shown here is derived from an EMBL/GenBank/DDBJ whole genome shotgun (WGS) entry which is preliminary data.</text>
</comment>
<dbReference type="InterPro" id="IPR004843">
    <property type="entry name" value="Calcineurin-like_PHP"/>
</dbReference>
<dbReference type="Proteomes" id="UP001207337">
    <property type="component" value="Unassembled WGS sequence"/>
</dbReference>
<proteinExistence type="predicted"/>
<keyword evidence="5" id="KW-0472">Membrane</keyword>
<reference evidence="8 9" key="1">
    <citation type="submission" date="2021-11" db="EMBL/GenBank/DDBJ databases">
        <title>Aliifidinibius sp. nov., a new bacterium isolated from saline soil.</title>
        <authorList>
            <person name="Galisteo C."/>
            <person name="De La Haba R."/>
            <person name="Sanchez-Porro C."/>
            <person name="Ventosa A."/>
        </authorList>
    </citation>
    <scope>NUCLEOTIDE SEQUENCE [LARGE SCALE GENOMIC DNA]</scope>
    <source>
        <strain evidence="8 9">KACC 190600</strain>
    </source>
</reference>
<keyword evidence="1" id="KW-1003">Cell membrane</keyword>
<evidence type="ECO:0000256" key="1">
    <source>
        <dbReference type="ARBA" id="ARBA00022475"/>
    </source>
</evidence>
<feature type="domain" description="Calcineurin-like phosphoesterase" evidence="7">
    <location>
        <begin position="9"/>
        <end position="211"/>
    </location>
</feature>
<name>A0ABT3PV34_9BACT</name>
<keyword evidence="3" id="KW-0479">Metal-binding</keyword>
<evidence type="ECO:0000256" key="3">
    <source>
        <dbReference type="ARBA" id="ARBA00022723"/>
    </source>
</evidence>